<protein>
    <recommendedName>
        <fullName evidence="1">DUF3669 domain-containing protein</fullName>
    </recommendedName>
</protein>
<organism evidence="2 3">
    <name type="scientific">Didymella heteroderae</name>
    <dbReference type="NCBI Taxonomy" id="1769908"/>
    <lineage>
        <taxon>Eukaryota</taxon>
        <taxon>Fungi</taxon>
        <taxon>Dikarya</taxon>
        <taxon>Ascomycota</taxon>
        <taxon>Pezizomycotina</taxon>
        <taxon>Dothideomycetes</taxon>
        <taxon>Pleosporomycetidae</taxon>
        <taxon>Pleosporales</taxon>
        <taxon>Pleosporineae</taxon>
        <taxon>Didymellaceae</taxon>
        <taxon>Didymella</taxon>
    </lineage>
</organism>
<keyword evidence="3" id="KW-1185">Reference proteome</keyword>
<dbReference type="InterPro" id="IPR022137">
    <property type="entry name" value="Znf_prot_DUF3669"/>
</dbReference>
<dbReference type="Pfam" id="PF12417">
    <property type="entry name" value="DUF3669"/>
    <property type="match status" value="1"/>
</dbReference>
<accession>A0A9P4WUT0</accession>
<reference evidence="2" key="1">
    <citation type="submission" date="2019-04" db="EMBL/GenBank/DDBJ databases">
        <title>Sequencing of skin fungus with MAO and IRED activity.</title>
        <authorList>
            <person name="Marsaioli A.J."/>
            <person name="Bonatto J.M.C."/>
            <person name="Reis Junior O."/>
        </authorList>
    </citation>
    <scope>NUCLEOTIDE SEQUENCE</scope>
    <source>
        <strain evidence="2">28M1</strain>
    </source>
</reference>
<dbReference type="OrthoDB" id="2993351at2759"/>
<comment type="caution">
    <text evidence="2">The sequence shown here is derived from an EMBL/GenBank/DDBJ whole genome shotgun (WGS) entry which is preliminary data.</text>
</comment>
<evidence type="ECO:0000313" key="2">
    <source>
        <dbReference type="EMBL" id="KAF3041962.1"/>
    </source>
</evidence>
<proteinExistence type="predicted"/>
<dbReference type="Proteomes" id="UP000758155">
    <property type="component" value="Unassembled WGS sequence"/>
</dbReference>
<dbReference type="PANTHER" id="PTHR40780:SF2">
    <property type="entry name" value="DUF3669 DOMAIN-CONTAINING PROTEIN"/>
    <property type="match status" value="1"/>
</dbReference>
<dbReference type="AlphaFoldDB" id="A0A9P4WUT0"/>
<gene>
    <name evidence="2" type="ORF">E8E12_009095</name>
</gene>
<dbReference type="EMBL" id="SWKV01000018">
    <property type="protein sequence ID" value="KAF3041962.1"/>
    <property type="molecule type" value="Genomic_DNA"/>
</dbReference>
<name>A0A9P4WUT0_9PLEO</name>
<dbReference type="PANTHER" id="PTHR40780">
    <property type="entry name" value="DUF3669 DOMAIN-CONTAINING PROTEIN"/>
    <property type="match status" value="1"/>
</dbReference>
<evidence type="ECO:0000313" key="3">
    <source>
        <dbReference type="Proteomes" id="UP000758155"/>
    </source>
</evidence>
<evidence type="ECO:0000259" key="1">
    <source>
        <dbReference type="Pfam" id="PF12417"/>
    </source>
</evidence>
<sequence length="260" mass="28680">MYSCDALTASRVLWGDHFPDLTVPLVLDIQFSITPADVSQWWANSASHFSLEDLEKERGKFVFGLDHIPPVPTAAAEALLSAYAPNRSDHAALLRCEGHACLVRPYLGRRRTRRGTREGEETLWNHPLYLDQSLAILGLEGAKHIAREMALGLAVLHWAALVDSMDVEFVFGGTSAPSATFAPSAGKRATQLWLLDFDKAQKLQLPRSDAGEVSFGKTQMCSQMVTAVTANDPYFPTPHAPHRPMDYGCDGDNEYVELLI</sequence>
<feature type="domain" description="DUF3669" evidence="1">
    <location>
        <begin position="192"/>
        <end position="241"/>
    </location>
</feature>